<evidence type="ECO:0000256" key="5">
    <source>
        <dbReference type="ARBA" id="ARBA00022723"/>
    </source>
</evidence>
<dbReference type="InterPro" id="IPR020834">
    <property type="entry name" value="LipOase_CS"/>
</dbReference>
<dbReference type="Gene3D" id="3.10.450.60">
    <property type="match status" value="1"/>
</dbReference>
<feature type="site" description="Essential for stabilizing binding to COTL1" evidence="11">
    <location>
        <position position="140"/>
    </location>
</feature>
<dbReference type="RefSeq" id="XP_029281201.1">
    <property type="nucleotide sequence ID" value="XM_029425341.1"/>
</dbReference>
<dbReference type="InterPro" id="IPR036226">
    <property type="entry name" value="LipOase_C_sf"/>
</dbReference>
<dbReference type="InterPro" id="IPR001885">
    <property type="entry name" value="LipOase_mml"/>
</dbReference>
<evidence type="ECO:0000256" key="1">
    <source>
        <dbReference type="ARBA" id="ARBA00004496"/>
    </source>
</evidence>
<evidence type="ECO:0000256" key="8">
    <source>
        <dbReference type="ARBA" id="ARBA00023098"/>
    </source>
</evidence>
<dbReference type="PROSITE" id="PS00081">
    <property type="entry name" value="LIPOXYGENASE_2"/>
    <property type="match status" value="1"/>
</dbReference>
<keyword evidence="13" id="KW-1133">Transmembrane helix</keyword>
<feature type="domain" description="PLAT" evidence="14">
    <location>
        <begin position="38"/>
        <end position="155"/>
    </location>
</feature>
<evidence type="ECO:0000256" key="4">
    <source>
        <dbReference type="ARBA" id="ARBA00022490"/>
    </source>
</evidence>
<evidence type="ECO:0000256" key="13">
    <source>
        <dbReference type="SAM" id="Phobius"/>
    </source>
</evidence>
<dbReference type="InterPro" id="IPR013819">
    <property type="entry name" value="LipOase_C"/>
</dbReference>
<keyword evidence="5 9" id="KW-0479">Metal-binding</keyword>
<evidence type="ECO:0000256" key="9">
    <source>
        <dbReference type="PIRSR" id="PIRSR601885-1"/>
    </source>
</evidence>
<dbReference type="OrthoDB" id="407298at2759"/>
<protein>
    <submittedName>
        <fullName evidence="17">Arachidonate 15-lipoxygenase B-like isoform X1</fullName>
    </submittedName>
</protein>
<dbReference type="GeneID" id="115003520"/>
<dbReference type="Gene3D" id="1.20.245.10">
    <property type="entry name" value="Lipoxygenase-1, Domain 5"/>
    <property type="match status" value="1"/>
</dbReference>
<comment type="similarity">
    <text evidence="3">Belongs to the lipoxygenase family.</text>
</comment>
<gene>
    <name evidence="17" type="primary">LOC115003520</name>
</gene>
<dbReference type="Pfam" id="PF01477">
    <property type="entry name" value="PLAT"/>
    <property type="match status" value="1"/>
</dbReference>
<comment type="caution">
    <text evidence="12">Lacks conserved residue(s) required for the propagation of feature annotation.</text>
</comment>
<dbReference type="InParanoid" id="A0A6J2P775"/>
<dbReference type="GO" id="GO:0005506">
    <property type="term" value="F:iron ion binding"/>
    <property type="evidence" value="ECO:0007669"/>
    <property type="project" value="InterPro"/>
</dbReference>
<dbReference type="AlphaFoldDB" id="A0A6J2P775"/>
<dbReference type="GO" id="GO:0016702">
    <property type="term" value="F:oxidoreductase activity, acting on single donors with incorporation of molecular oxygen, incorporation of two atoms of oxygen"/>
    <property type="evidence" value="ECO:0007669"/>
    <property type="project" value="InterPro"/>
</dbReference>
<feature type="transmembrane region" description="Helical" evidence="13">
    <location>
        <begin position="21"/>
        <end position="42"/>
    </location>
</feature>
<keyword evidence="6" id="KW-0223">Dioxygenase</keyword>
<keyword evidence="10" id="KW-0106">Calcium</keyword>
<comment type="cofactor">
    <cofactor evidence="9">
        <name>Fe cation</name>
        <dbReference type="ChEBI" id="CHEBI:24875"/>
    </cofactor>
    <text evidence="9">Binds 1 Fe cation per subunit.</text>
</comment>
<evidence type="ECO:0000256" key="3">
    <source>
        <dbReference type="ARBA" id="ARBA00009419"/>
    </source>
</evidence>
<feature type="binding site" evidence="10">
    <location>
        <position position="53"/>
    </location>
    <ligand>
        <name>Ca(2+)</name>
        <dbReference type="ChEBI" id="CHEBI:29108"/>
        <label>1</label>
    </ligand>
</feature>
<keyword evidence="7" id="KW-0560">Oxidoreductase</keyword>
<keyword evidence="13" id="KW-0472">Membrane</keyword>
<feature type="binding site" evidence="9">
    <location>
        <position position="705"/>
    </location>
    <ligand>
        <name>Fe cation</name>
        <dbReference type="ChEBI" id="CHEBI:24875"/>
        <note>catalytic</note>
    </ligand>
</feature>
<dbReference type="InterPro" id="IPR036392">
    <property type="entry name" value="PLAT/LH2_dom_sf"/>
</dbReference>
<keyword evidence="16" id="KW-1185">Reference proteome</keyword>
<dbReference type="GO" id="GO:0005737">
    <property type="term" value="C:cytoplasm"/>
    <property type="evidence" value="ECO:0007669"/>
    <property type="project" value="UniProtKB-SubCell"/>
</dbReference>
<dbReference type="PROSITE" id="PS50095">
    <property type="entry name" value="PLAT"/>
    <property type="match status" value="1"/>
</dbReference>
<evidence type="ECO:0000256" key="2">
    <source>
        <dbReference type="ARBA" id="ARBA00005189"/>
    </source>
</evidence>
<dbReference type="SUPFAM" id="SSF48484">
    <property type="entry name" value="Lipoxigenase"/>
    <property type="match status" value="1"/>
</dbReference>
<dbReference type="PRINTS" id="PR00087">
    <property type="entry name" value="LIPOXYGENASE"/>
</dbReference>
<evidence type="ECO:0000256" key="12">
    <source>
        <dbReference type="PROSITE-ProRule" id="PRU00152"/>
    </source>
</evidence>
<comment type="pathway">
    <text evidence="2">Lipid metabolism.</text>
</comment>
<accession>A0A6J2P775</accession>
<evidence type="ECO:0000256" key="11">
    <source>
        <dbReference type="PIRSR" id="PIRSR601885-3"/>
    </source>
</evidence>
<dbReference type="SUPFAM" id="SSF49723">
    <property type="entry name" value="Lipase/lipooxygenase domain (PLAT/LH2 domain)"/>
    <property type="match status" value="1"/>
</dbReference>
<dbReference type="GO" id="GO:0034440">
    <property type="term" value="P:lipid oxidation"/>
    <property type="evidence" value="ECO:0007669"/>
    <property type="project" value="InterPro"/>
</dbReference>
<dbReference type="Gene3D" id="2.60.60.20">
    <property type="entry name" value="PLAT/LH2 domain"/>
    <property type="match status" value="1"/>
</dbReference>
<dbReference type="Proteomes" id="UP000504630">
    <property type="component" value="Chromosome 24"/>
</dbReference>
<dbReference type="PANTHER" id="PTHR11771">
    <property type="entry name" value="LIPOXYGENASE"/>
    <property type="match status" value="1"/>
</dbReference>
<feature type="binding site" evidence="9">
    <location>
        <position position="408"/>
    </location>
    <ligand>
        <name>Fe cation</name>
        <dbReference type="ChEBI" id="CHEBI:24875"/>
        <note>catalytic</note>
    </ligand>
</feature>
<keyword evidence="4" id="KW-0963">Cytoplasm</keyword>
<sequence length="705" mass="79944">MLSYLTGSGWRKLFNACNQCCIFLLCVSTCCSLAGIMVEYTLEVTTGSMLHAGTFHNLYVTLIGSERQSERTQLTSFGLDDKTGKVGTYAVTTLFSLGCLLLLKLEKDPFHDSPEKDWFCSTIVVRTPEEDDIFFPCHSWLSRGDSVLLRGGRATKAFEDLHPRLVSQRKKELVQQKLMYKWYLYAEGMSYILNINDPKTVPAEIRFSFSKAFEFRYKGEETSAELKLKGLTGSTEHFESFEAMKAVSWFNNSPVSEYVAEHWKDDDFFGYQFLNGNNPFMIQRCSKLPTNFPVTEEMVKPFLANGSSLTAEMMKGNIFIVDYKMMEDLPTRVINGKPVAMTAALCLLYLNPEEKLLPIAIQLGQQPSEDTPIFLPTDLEADWLLAKIFVRNADALYAIIRSHFQKIHLLAEVFAMATLRNLPMSHPLYKLLMPHHRHTLHVNILARTLLLGPGRFLANTSLGVDGVTELLRRGFSKTTYTSLCLPESIAARGLESIPNYYYKDDALSLWSIINSFIKAMVAYYYPSDREVSADYELQEWINEIFYYGFLGNDDSGIPSSFQKVEELIKFVTMVVFTSSAQHAAVSGGQFHFYGWIPNGPLVLHQDPPTTKGQSSMEAILKYLPKKSFAGFSTSTLWRLSRKYSDFVPLGTYPEQRFDEPAALQMIKDFQAELSSISVAITKRNSELELPFNYLNPKVIENSVTI</sequence>
<dbReference type="InterPro" id="IPR001024">
    <property type="entry name" value="PLAT/LH2_dom"/>
</dbReference>
<dbReference type="KEGG" id="cgob:115003520"/>
<dbReference type="Pfam" id="PF00305">
    <property type="entry name" value="Lipoxygenase"/>
    <property type="match status" value="1"/>
</dbReference>
<dbReference type="SMART" id="SM00308">
    <property type="entry name" value="LH2"/>
    <property type="match status" value="1"/>
</dbReference>
<evidence type="ECO:0000256" key="10">
    <source>
        <dbReference type="PIRSR" id="PIRSR601885-2"/>
    </source>
</evidence>
<evidence type="ECO:0000259" key="14">
    <source>
        <dbReference type="PROSITE" id="PS50095"/>
    </source>
</evidence>
<dbReference type="PROSITE" id="PS51393">
    <property type="entry name" value="LIPOXYGENASE_3"/>
    <property type="match status" value="1"/>
</dbReference>
<proteinExistence type="inferred from homology"/>
<evidence type="ECO:0000313" key="17">
    <source>
        <dbReference type="RefSeq" id="XP_029281201.1"/>
    </source>
</evidence>
<feature type="binding site" evidence="9">
    <location>
        <position position="582"/>
    </location>
    <ligand>
        <name>Fe cation</name>
        <dbReference type="ChEBI" id="CHEBI:24875"/>
        <note>catalytic</note>
    </ligand>
</feature>
<reference evidence="17" key="1">
    <citation type="submission" date="2025-08" db="UniProtKB">
        <authorList>
            <consortium name="RefSeq"/>
        </authorList>
    </citation>
    <scope>IDENTIFICATION</scope>
</reference>
<name>A0A6J2P775_COTGO</name>
<feature type="binding site" evidence="9">
    <location>
        <position position="403"/>
    </location>
    <ligand>
        <name>Fe cation</name>
        <dbReference type="ChEBI" id="CHEBI:24875"/>
        <note>catalytic</note>
    </ligand>
</feature>
<feature type="domain" description="Lipoxygenase" evidence="15">
    <location>
        <begin position="155"/>
        <end position="705"/>
    </location>
</feature>
<feature type="binding site" evidence="10">
    <location>
        <position position="117"/>
    </location>
    <ligand>
        <name>Ca(2+)</name>
        <dbReference type="ChEBI" id="CHEBI:29108"/>
        <label>1</label>
    </ligand>
</feature>
<dbReference type="InterPro" id="IPR000907">
    <property type="entry name" value="LipOase"/>
</dbReference>
<dbReference type="PRINTS" id="PR00467">
    <property type="entry name" value="MAMLPOXGNASE"/>
</dbReference>
<evidence type="ECO:0000313" key="16">
    <source>
        <dbReference type="Proteomes" id="UP000504630"/>
    </source>
</evidence>
<evidence type="ECO:0000256" key="6">
    <source>
        <dbReference type="ARBA" id="ARBA00022964"/>
    </source>
</evidence>
<keyword evidence="8" id="KW-0443">Lipid metabolism</keyword>
<keyword evidence="13" id="KW-0812">Transmembrane</keyword>
<keyword evidence="9" id="KW-0408">Iron</keyword>
<evidence type="ECO:0000259" key="15">
    <source>
        <dbReference type="PROSITE" id="PS51393"/>
    </source>
</evidence>
<evidence type="ECO:0000256" key="7">
    <source>
        <dbReference type="ARBA" id="ARBA00023002"/>
    </source>
</evidence>
<comment type="subcellular location">
    <subcellularLocation>
        <location evidence="1">Cytoplasm</location>
    </subcellularLocation>
</comment>
<organism evidence="16 17">
    <name type="scientific">Cottoperca gobio</name>
    <name type="common">Frogmouth</name>
    <name type="synonym">Aphritis gobio</name>
    <dbReference type="NCBI Taxonomy" id="56716"/>
    <lineage>
        <taxon>Eukaryota</taxon>
        <taxon>Metazoa</taxon>
        <taxon>Chordata</taxon>
        <taxon>Craniata</taxon>
        <taxon>Vertebrata</taxon>
        <taxon>Euteleostomi</taxon>
        <taxon>Actinopterygii</taxon>
        <taxon>Neopterygii</taxon>
        <taxon>Teleostei</taxon>
        <taxon>Neoteleostei</taxon>
        <taxon>Acanthomorphata</taxon>
        <taxon>Eupercaria</taxon>
        <taxon>Perciformes</taxon>
        <taxon>Notothenioidei</taxon>
        <taxon>Bovichtidae</taxon>
        <taxon>Cottoperca</taxon>
    </lineage>
</organism>